<comment type="caution">
    <text evidence="11">The sequence shown here is derived from an EMBL/GenBank/DDBJ whole genome shotgun (WGS) entry which is preliminary data.</text>
</comment>
<keyword evidence="12" id="KW-1185">Reference proteome</keyword>
<proteinExistence type="inferred from homology"/>
<gene>
    <name evidence="11" type="primary">thpD</name>
    <name evidence="11" type="ORF">OMP40_06875</name>
</gene>
<organism evidence="11 12">
    <name type="scientific">Cohnella rhizosphaerae</name>
    <dbReference type="NCBI Taxonomy" id="1457232"/>
    <lineage>
        <taxon>Bacteria</taxon>
        <taxon>Bacillati</taxon>
        <taxon>Bacillota</taxon>
        <taxon>Bacilli</taxon>
        <taxon>Bacillales</taxon>
        <taxon>Paenibacillaceae</taxon>
        <taxon>Cohnella</taxon>
    </lineage>
</organism>
<evidence type="ECO:0000256" key="3">
    <source>
        <dbReference type="ARBA" id="ARBA00007851"/>
    </source>
</evidence>
<keyword evidence="7 11" id="KW-0560">Oxidoreductase</keyword>
<dbReference type="EC" id="1.14.11.55" evidence="10"/>
<dbReference type="PANTHER" id="PTHR20883">
    <property type="entry name" value="PHYTANOYL-COA DIOXYGENASE DOMAIN CONTAINING 1"/>
    <property type="match status" value="1"/>
</dbReference>
<evidence type="ECO:0000256" key="10">
    <source>
        <dbReference type="NCBIfam" id="TIGR02408"/>
    </source>
</evidence>
<evidence type="ECO:0000256" key="6">
    <source>
        <dbReference type="ARBA" id="ARBA00022964"/>
    </source>
</evidence>
<dbReference type="Gene3D" id="2.60.120.620">
    <property type="entry name" value="q2cbj1_9rhob like domain"/>
    <property type="match status" value="1"/>
</dbReference>
<name>A0A9X4KQW9_9BACL</name>
<comment type="similarity">
    <text evidence="3">Belongs to the PhyH family. EctD subfamily.</text>
</comment>
<evidence type="ECO:0000256" key="2">
    <source>
        <dbReference type="ARBA" id="ARBA00004063"/>
    </source>
</evidence>
<evidence type="ECO:0000256" key="9">
    <source>
        <dbReference type="ARBA" id="ARBA00049228"/>
    </source>
</evidence>
<dbReference type="GO" id="GO:0016706">
    <property type="term" value="F:2-oxoglutarate-dependent dioxygenase activity"/>
    <property type="evidence" value="ECO:0007669"/>
    <property type="project" value="InterPro"/>
</dbReference>
<dbReference type="Pfam" id="PF05721">
    <property type="entry name" value="PhyH"/>
    <property type="match status" value="1"/>
</dbReference>
<evidence type="ECO:0000313" key="12">
    <source>
        <dbReference type="Proteomes" id="UP001153404"/>
    </source>
</evidence>
<comment type="subunit">
    <text evidence="4">Homodimer.</text>
</comment>
<dbReference type="NCBIfam" id="TIGR02408">
    <property type="entry name" value="ectoine_ThpD"/>
    <property type="match status" value="1"/>
</dbReference>
<evidence type="ECO:0000256" key="1">
    <source>
        <dbReference type="ARBA" id="ARBA00001954"/>
    </source>
</evidence>
<keyword evidence="8" id="KW-0408">Iron</keyword>
<keyword evidence="6" id="KW-0223">Dioxygenase</keyword>
<dbReference type="SUPFAM" id="SSF51197">
    <property type="entry name" value="Clavaminate synthase-like"/>
    <property type="match status" value="1"/>
</dbReference>
<evidence type="ECO:0000256" key="4">
    <source>
        <dbReference type="ARBA" id="ARBA00011738"/>
    </source>
</evidence>
<reference evidence="11" key="1">
    <citation type="submission" date="2022-10" db="EMBL/GenBank/DDBJ databases">
        <title>Comparative genomic analysis of Cohnella hashimotonis sp. nov., isolated from the International Space Station.</title>
        <authorList>
            <person name="Simpson A."/>
            <person name="Venkateswaran K."/>
        </authorList>
    </citation>
    <scope>NUCLEOTIDE SEQUENCE</scope>
    <source>
        <strain evidence="11">DSM 28161</strain>
    </source>
</reference>
<evidence type="ECO:0000313" key="11">
    <source>
        <dbReference type="EMBL" id="MDG0809132.1"/>
    </source>
</evidence>
<dbReference type="InterPro" id="IPR008775">
    <property type="entry name" value="Phytyl_CoA_dOase-like"/>
</dbReference>
<comment type="catalytic activity">
    <reaction evidence="9">
        <text>L-ectoine + 2-oxoglutarate + O2 = 5-hydroxyectoine + succinate + CO2</text>
        <dbReference type="Rhea" id="RHEA:45740"/>
        <dbReference type="ChEBI" id="CHEBI:15379"/>
        <dbReference type="ChEBI" id="CHEBI:16526"/>
        <dbReference type="ChEBI" id="CHEBI:16810"/>
        <dbReference type="ChEBI" id="CHEBI:30031"/>
        <dbReference type="ChEBI" id="CHEBI:58515"/>
        <dbReference type="ChEBI" id="CHEBI:85413"/>
        <dbReference type="EC" id="1.14.11.55"/>
    </reaction>
</comment>
<evidence type="ECO:0000256" key="5">
    <source>
        <dbReference type="ARBA" id="ARBA00022723"/>
    </source>
</evidence>
<dbReference type="PANTHER" id="PTHR20883:SF48">
    <property type="entry name" value="ECTOINE DIOXYGENASE"/>
    <property type="match status" value="1"/>
</dbReference>
<protein>
    <recommendedName>
        <fullName evidence="10">Ectoine hydroxylase</fullName>
        <ecNumber evidence="10">1.14.11.55</ecNumber>
    </recommendedName>
</protein>
<dbReference type="RefSeq" id="WP_277530244.1">
    <property type="nucleotide sequence ID" value="NZ_JAPDIA010000003.1"/>
</dbReference>
<evidence type="ECO:0000256" key="7">
    <source>
        <dbReference type="ARBA" id="ARBA00023002"/>
    </source>
</evidence>
<dbReference type="GO" id="GO:0005506">
    <property type="term" value="F:iron ion binding"/>
    <property type="evidence" value="ECO:0007669"/>
    <property type="project" value="UniProtKB-ARBA"/>
</dbReference>
<evidence type="ECO:0000256" key="8">
    <source>
        <dbReference type="ARBA" id="ARBA00023004"/>
    </source>
</evidence>
<keyword evidence="5" id="KW-0479">Metal-binding</keyword>
<dbReference type="AlphaFoldDB" id="A0A9X4KQW9"/>
<accession>A0A9X4KQW9</accession>
<dbReference type="EMBL" id="JAPDIA010000003">
    <property type="protein sequence ID" value="MDG0809132.1"/>
    <property type="molecule type" value="Genomic_DNA"/>
</dbReference>
<comment type="cofactor">
    <cofactor evidence="1">
        <name>Fe(2+)</name>
        <dbReference type="ChEBI" id="CHEBI:29033"/>
    </cofactor>
</comment>
<dbReference type="Proteomes" id="UP001153404">
    <property type="component" value="Unassembled WGS sequence"/>
</dbReference>
<sequence>MTTITHLEPVFRNDKYPSRVYDLPTLLERKDPVVYSEWREDAGLTKAQSEFYEKNGYLHLEGFFSPEEVVRLKAEMERFKALNETRNADEIVREPGGTDIRSIFAVHANNETFRDLSLHRKLQQIVTYLLGGEVYVHQSRVNFKPGFKGKEFYWHSDFETWHVEDGMPAMRALSCSIALDDNYHFNGPLMVVPGSHNTFVSCVGRTPDDHYKQSLRKQEYGVPDNDSLTKLVKDGGIDTPVGKAGSIVLFDCNIMHGSNSNITPYSRNNIFMVFNSVENRIGKPFGSQAPRPDYIAARS</sequence>
<comment type="function">
    <text evidence="2">Involved in the biosynthesis of 5-hydroxyectoine, called compatible solute, which helps organisms to survive extreme osmotic stress by acting as a highly soluble organic osmolyte. Catalyzes the 2-oxoglutarate-dependent selective hydroxylation of L-ectoine to yield (4S,5S)-5-hydroxyectoine.</text>
</comment>
<dbReference type="InterPro" id="IPR012774">
    <property type="entry name" value="EctD"/>
</dbReference>